<name>A0ABQ9G9U8_9NEOP</name>
<dbReference type="PROSITE" id="PS51257">
    <property type="entry name" value="PROKAR_LIPOPROTEIN"/>
    <property type="match status" value="1"/>
</dbReference>
<accession>A0ABQ9G9U8</accession>
<evidence type="ECO:0000313" key="2">
    <source>
        <dbReference type="Proteomes" id="UP001159363"/>
    </source>
</evidence>
<dbReference type="EMBL" id="JARBHB010000015">
    <property type="protein sequence ID" value="KAJ8867824.1"/>
    <property type="molecule type" value="Genomic_DNA"/>
</dbReference>
<dbReference type="Proteomes" id="UP001159363">
    <property type="component" value="Chromosome 14"/>
</dbReference>
<protein>
    <submittedName>
        <fullName evidence="1">Uncharacterized protein</fullName>
    </submittedName>
</protein>
<gene>
    <name evidence="1" type="ORF">PR048_031629</name>
</gene>
<sequence>MKGCECAPPPTPFFFSAMLACGSLFRDLVMTADECNRGPGCVNSASCLAQALLVLSLSLVAYSEYGRMRDDLQASARGNFICTAQLERARSSHCDHQCAGQSGGRSQVWEVTPLWQLSDIARLARSPPTGANRAQSLAASPDFRKWESCPDDAVDRRIFSGISRSPRPFIPAPLHTHFNHFIGSKELDVKSRPNLFTSLHQSVAVRNKNC</sequence>
<organism evidence="1 2">
    <name type="scientific">Dryococelus australis</name>
    <dbReference type="NCBI Taxonomy" id="614101"/>
    <lineage>
        <taxon>Eukaryota</taxon>
        <taxon>Metazoa</taxon>
        <taxon>Ecdysozoa</taxon>
        <taxon>Arthropoda</taxon>
        <taxon>Hexapoda</taxon>
        <taxon>Insecta</taxon>
        <taxon>Pterygota</taxon>
        <taxon>Neoptera</taxon>
        <taxon>Polyneoptera</taxon>
        <taxon>Phasmatodea</taxon>
        <taxon>Verophasmatodea</taxon>
        <taxon>Anareolatae</taxon>
        <taxon>Phasmatidae</taxon>
        <taxon>Eurycanthinae</taxon>
        <taxon>Dryococelus</taxon>
    </lineage>
</organism>
<evidence type="ECO:0000313" key="1">
    <source>
        <dbReference type="EMBL" id="KAJ8867824.1"/>
    </source>
</evidence>
<comment type="caution">
    <text evidence="1">The sequence shown here is derived from an EMBL/GenBank/DDBJ whole genome shotgun (WGS) entry which is preliminary data.</text>
</comment>
<proteinExistence type="predicted"/>
<keyword evidence="2" id="KW-1185">Reference proteome</keyword>
<reference evidence="1 2" key="1">
    <citation type="submission" date="2023-02" db="EMBL/GenBank/DDBJ databases">
        <title>LHISI_Scaffold_Assembly.</title>
        <authorList>
            <person name="Stuart O.P."/>
            <person name="Cleave R."/>
            <person name="Magrath M.J.L."/>
            <person name="Mikheyev A.S."/>
        </authorList>
    </citation>
    <scope>NUCLEOTIDE SEQUENCE [LARGE SCALE GENOMIC DNA]</scope>
    <source>
        <strain evidence="1">Daus_M_001</strain>
        <tissue evidence="1">Leg muscle</tissue>
    </source>
</reference>